<name>A0A0D2QE02_HYPSF</name>
<protein>
    <submittedName>
        <fullName evidence="2">Uncharacterized protein</fullName>
    </submittedName>
</protein>
<feature type="region of interest" description="Disordered" evidence="1">
    <location>
        <begin position="504"/>
        <end position="631"/>
    </location>
</feature>
<reference evidence="3" key="1">
    <citation type="submission" date="2014-04" db="EMBL/GenBank/DDBJ databases">
        <title>Evolutionary Origins and Diversification of the Mycorrhizal Mutualists.</title>
        <authorList>
            <consortium name="DOE Joint Genome Institute"/>
            <consortium name="Mycorrhizal Genomics Consortium"/>
            <person name="Kohler A."/>
            <person name="Kuo A."/>
            <person name="Nagy L.G."/>
            <person name="Floudas D."/>
            <person name="Copeland A."/>
            <person name="Barry K.W."/>
            <person name="Cichocki N."/>
            <person name="Veneault-Fourrey C."/>
            <person name="LaButti K."/>
            <person name="Lindquist E.A."/>
            <person name="Lipzen A."/>
            <person name="Lundell T."/>
            <person name="Morin E."/>
            <person name="Murat C."/>
            <person name="Riley R."/>
            <person name="Ohm R."/>
            <person name="Sun H."/>
            <person name="Tunlid A."/>
            <person name="Henrissat B."/>
            <person name="Grigoriev I.V."/>
            <person name="Hibbett D.S."/>
            <person name="Martin F."/>
        </authorList>
    </citation>
    <scope>NUCLEOTIDE SEQUENCE [LARGE SCALE GENOMIC DNA]</scope>
    <source>
        <strain evidence="3">FD-334 SS-4</strain>
    </source>
</reference>
<feature type="region of interest" description="Disordered" evidence="1">
    <location>
        <begin position="678"/>
        <end position="783"/>
    </location>
</feature>
<evidence type="ECO:0000256" key="1">
    <source>
        <dbReference type="SAM" id="MobiDB-lite"/>
    </source>
</evidence>
<feature type="compositionally biased region" description="Basic and acidic residues" evidence="1">
    <location>
        <begin position="1"/>
        <end position="12"/>
    </location>
</feature>
<feature type="compositionally biased region" description="Basic and acidic residues" evidence="1">
    <location>
        <begin position="529"/>
        <end position="546"/>
    </location>
</feature>
<dbReference type="OrthoDB" id="3071730at2759"/>
<feature type="region of interest" description="Disordered" evidence="1">
    <location>
        <begin position="801"/>
        <end position="833"/>
    </location>
</feature>
<feature type="compositionally biased region" description="Polar residues" evidence="1">
    <location>
        <begin position="1035"/>
        <end position="1044"/>
    </location>
</feature>
<gene>
    <name evidence="2" type="ORF">HYPSUDRAFT_238940</name>
</gene>
<feature type="compositionally biased region" description="Basic and acidic residues" evidence="1">
    <location>
        <begin position="512"/>
        <end position="521"/>
    </location>
</feature>
<feature type="compositionally biased region" description="Polar residues" evidence="1">
    <location>
        <begin position="616"/>
        <end position="625"/>
    </location>
</feature>
<feature type="region of interest" description="Disordered" evidence="1">
    <location>
        <begin position="68"/>
        <end position="88"/>
    </location>
</feature>
<feature type="compositionally biased region" description="Polar residues" evidence="1">
    <location>
        <begin position="807"/>
        <end position="821"/>
    </location>
</feature>
<dbReference type="Proteomes" id="UP000054270">
    <property type="component" value="Unassembled WGS sequence"/>
</dbReference>
<feature type="compositionally biased region" description="Basic and acidic residues" evidence="1">
    <location>
        <begin position="312"/>
        <end position="324"/>
    </location>
</feature>
<organism evidence="2 3">
    <name type="scientific">Hypholoma sublateritium (strain FD-334 SS-4)</name>
    <dbReference type="NCBI Taxonomy" id="945553"/>
    <lineage>
        <taxon>Eukaryota</taxon>
        <taxon>Fungi</taxon>
        <taxon>Dikarya</taxon>
        <taxon>Basidiomycota</taxon>
        <taxon>Agaricomycotina</taxon>
        <taxon>Agaricomycetes</taxon>
        <taxon>Agaricomycetidae</taxon>
        <taxon>Agaricales</taxon>
        <taxon>Agaricineae</taxon>
        <taxon>Strophariaceae</taxon>
        <taxon>Hypholoma</taxon>
    </lineage>
</organism>
<keyword evidence="3" id="KW-1185">Reference proteome</keyword>
<evidence type="ECO:0000313" key="3">
    <source>
        <dbReference type="Proteomes" id="UP000054270"/>
    </source>
</evidence>
<feature type="region of interest" description="Disordered" evidence="1">
    <location>
        <begin position="1035"/>
        <end position="1082"/>
    </location>
</feature>
<feature type="compositionally biased region" description="Low complexity" evidence="1">
    <location>
        <begin position="556"/>
        <end position="572"/>
    </location>
</feature>
<accession>A0A0D2QE02</accession>
<feature type="compositionally biased region" description="Low complexity" evidence="1">
    <location>
        <begin position="14"/>
        <end position="24"/>
    </location>
</feature>
<feature type="compositionally biased region" description="Polar residues" evidence="1">
    <location>
        <begin position="721"/>
        <end position="733"/>
    </location>
</feature>
<proteinExistence type="predicted"/>
<feature type="compositionally biased region" description="Polar residues" evidence="1">
    <location>
        <begin position="1051"/>
        <end position="1064"/>
    </location>
</feature>
<dbReference type="EMBL" id="KN817518">
    <property type="protein sequence ID" value="KJA29820.1"/>
    <property type="molecule type" value="Genomic_DNA"/>
</dbReference>
<sequence>MGNVNESKERENCSSVEDSSDTSSPIFDFEECEKFPDAALEQDALDADLPIKFFVASASLDSEIYSIESEPPISGTPLEELEVGSQDNAEQLDELNSYAEASRDDSFPLSESALPSSFDLLVETSPILTDGSDAYHTPDVSQLDIGVEESIHTSAKVPSPPQAITPADNDSIADIVSNHGSPPNMLLEESQLIEATGLDNMEGGDLVLPPSISALVSTIDSCPNLLLEESPLQPAEPTDAEHMNGGDSTVPSPRSLLLDQVTDLLSQVTLADASEEGPADEIVGLYVDDGYTVFPHMILDQSTPKESFADDSSGRSDAIDRDSSQDMGRFTDLPILTALQVEIDIDDVALSTFLPEDTSRFEKENVTASDVYQSYGISAVSFLTGGETISSSPSQFEDADLQSWEPNDSMPILPVESHSKADPVTNNCDLSEQIETVALAASLPDGSEVVDGEVTNAIFFDTTNKETWCDRGRVNRSPAISGFASPQHSADKPNWALAPINLTDVRSSAQQKPDKIEDRRTSSGRGKQRREDTLSRSKDIVRESHTKNRSSAMPDSMNSSESISSSGNGSKSARAAENTRTETVADKPQPASRQKSPEDAANPRPRSIGKGRRARSASTSFSQDTELVPSASRLSQGLPAIAEAATNNLPATQKSSIPAEARIESVEDKIAAIIMETRRSTPVKAQRPARPKQAADVPKTGPSLGNSPAAGTPRKGRVSWPSATDEQGFQTNVRPPLPWRTGIGRALTTHLGYAPAPSKPQQGVDRGNRHSVGPADQSSSRGKTLQLGHDEFLLHTHERDGPVKVNLPSTPKTANREQPVQPSAAGPTVSASMSSTFHSNIPVATRGPVNRAVGPSEGSFPPYAMNIMQSADDGWQSPRASYPPQKGPIANSQVLNNPRVGHANYSVSQHGPSSQNLKSFQSLARMSEYGNAPNQLQAANRYASQSSFHAQAPDAISNYPFETAAGQQGRATYPSMQRMNSRDLLSHLYTQGQNRGRDQIELMAMNPTRSTEHFQGGNGPLDTLDGWRSGYSTAFSSHSLNGDPQNHRHVSYQSTMPGSASNPRPQYPERSLAGSRGHGVSQ</sequence>
<evidence type="ECO:0000313" key="2">
    <source>
        <dbReference type="EMBL" id="KJA29820.1"/>
    </source>
</evidence>
<feature type="region of interest" description="Disordered" evidence="1">
    <location>
        <begin position="1"/>
        <end position="28"/>
    </location>
</feature>
<feature type="region of interest" description="Disordered" evidence="1">
    <location>
        <begin position="304"/>
        <end position="325"/>
    </location>
</feature>
<dbReference type="AlphaFoldDB" id="A0A0D2QE02"/>